<protein>
    <submittedName>
        <fullName evidence="1">Uncharacterized protein</fullName>
    </submittedName>
</protein>
<name>A0A5S3QIF3_9BACI</name>
<evidence type="ECO:0000313" key="1">
    <source>
        <dbReference type="EMBL" id="TMN21692.1"/>
    </source>
</evidence>
<comment type="caution">
    <text evidence="1">The sequence shown here is derived from an EMBL/GenBank/DDBJ whole genome shotgun (WGS) entry which is preliminary data.</text>
</comment>
<accession>A0A5S3QIF3</accession>
<gene>
    <name evidence="1" type="ORF">FFL34_05875</name>
</gene>
<dbReference type="EMBL" id="VCIA01000001">
    <property type="protein sequence ID" value="TMN21692.1"/>
    <property type="molecule type" value="Genomic_DNA"/>
</dbReference>
<organism evidence="1 2">
    <name type="scientific">Lentibacillus cibarius</name>
    <dbReference type="NCBI Taxonomy" id="2583219"/>
    <lineage>
        <taxon>Bacteria</taxon>
        <taxon>Bacillati</taxon>
        <taxon>Bacillota</taxon>
        <taxon>Bacilli</taxon>
        <taxon>Bacillales</taxon>
        <taxon>Bacillaceae</taxon>
        <taxon>Lentibacillus</taxon>
    </lineage>
</organism>
<reference evidence="1 2" key="1">
    <citation type="submission" date="2019-05" db="EMBL/GenBank/DDBJ databases">
        <title>Genomic analysis of Lentibacillus sp. NKC220-2.</title>
        <authorList>
            <person name="Oh Y.J."/>
        </authorList>
    </citation>
    <scope>NUCLEOTIDE SEQUENCE [LARGE SCALE GENOMIC DNA]</scope>
    <source>
        <strain evidence="1 2">NKC220-2</strain>
    </source>
</reference>
<dbReference type="OrthoDB" id="1684927at2"/>
<dbReference type="AlphaFoldDB" id="A0A5S3QIF3"/>
<evidence type="ECO:0000313" key="2">
    <source>
        <dbReference type="Proteomes" id="UP000306980"/>
    </source>
</evidence>
<dbReference type="RefSeq" id="WP_138602345.1">
    <property type="nucleotide sequence ID" value="NZ_VCIA01000001.1"/>
</dbReference>
<dbReference type="Proteomes" id="UP000306980">
    <property type="component" value="Unassembled WGS sequence"/>
</dbReference>
<sequence length="162" mass="17980">MISFGSFTGRVIGIQNVASGDFRDGCVQMFELQNEEGVLARFIVSPDTYVLNQEMMAVGDIVTGYYDANAPMIMIYPPQYPALVMVKEHADRQVKVSYFDTQLVSEDNWLALNLDFSTQIVTTNGQAFMEDPAGHHLVVVYGPSTKSIPAQTTPYQIVVLCQ</sequence>
<proteinExistence type="predicted"/>